<accession>A0AAD7F5X2</accession>
<dbReference type="EMBL" id="JARIHO010000001">
    <property type="protein sequence ID" value="KAJ7367913.1"/>
    <property type="molecule type" value="Genomic_DNA"/>
</dbReference>
<dbReference type="Proteomes" id="UP001218218">
    <property type="component" value="Unassembled WGS sequence"/>
</dbReference>
<proteinExistence type="predicted"/>
<reference evidence="1" key="1">
    <citation type="submission" date="2023-03" db="EMBL/GenBank/DDBJ databases">
        <title>Massive genome expansion in bonnet fungi (Mycena s.s.) driven by repeated elements and novel gene families across ecological guilds.</title>
        <authorList>
            <consortium name="Lawrence Berkeley National Laboratory"/>
            <person name="Harder C.B."/>
            <person name="Miyauchi S."/>
            <person name="Viragh M."/>
            <person name="Kuo A."/>
            <person name="Thoen E."/>
            <person name="Andreopoulos B."/>
            <person name="Lu D."/>
            <person name="Skrede I."/>
            <person name="Drula E."/>
            <person name="Henrissat B."/>
            <person name="Morin E."/>
            <person name="Kohler A."/>
            <person name="Barry K."/>
            <person name="LaButti K."/>
            <person name="Morin E."/>
            <person name="Salamov A."/>
            <person name="Lipzen A."/>
            <person name="Mereny Z."/>
            <person name="Hegedus B."/>
            <person name="Baldrian P."/>
            <person name="Stursova M."/>
            <person name="Weitz H."/>
            <person name="Taylor A."/>
            <person name="Grigoriev I.V."/>
            <person name="Nagy L.G."/>
            <person name="Martin F."/>
            <person name="Kauserud H."/>
        </authorList>
    </citation>
    <scope>NUCLEOTIDE SEQUENCE</scope>
    <source>
        <strain evidence="1">CBHHK002</strain>
    </source>
</reference>
<name>A0AAD7F5X2_9AGAR</name>
<protein>
    <submittedName>
        <fullName evidence="1">Uncharacterized protein</fullName>
    </submittedName>
</protein>
<evidence type="ECO:0000313" key="1">
    <source>
        <dbReference type="EMBL" id="KAJ7367913.1"/>
    </source>
</evidence>
<keyword evidence="2" id="KW-1185">Reference proteome</keyword>
<dbReference type="AlphaFoldDB" id="A0AAD7F5X2"/>
<evidence type="ECO:0000313" key="2">
    <source>
        <dbReference type="Proteomes" id="UP001218218"/>
    </source>
</evidence>
<gene>
    <name evidence="1" type="ORF">DFH08DRAFT_796016</name>
</gene>
<comment type="caution">
    <text evidence="1">The sequence shown here is derived from an EMBL/GenBank/DDBJ whole genome shotgun (WGS) entry which is preliminary data.</text>
</comment>
<organism evidence="1 2">
    <name type="scientific">Mycena albidolilacea</name>
    <dbReference type="NCBI Taxonomy" id="1033008"/>
    <lineage>
        <taxon>Eukaryota</taxon>
        <taxon>Fungi</taxon>
        <taxon>Dikarya</taxon>
        <taxon>Basidiomycota</taxon>
        <taxon>Agaricomycotina</taxon>
        <taxon>Agaricomycetes</taxon>
        <taxon>Agaricomycetidae</taxon>
        <taxon>Agaricales</taxon>
        <taxon>Marasmiineae</taxon>
        <taxon>Mycenaceae</taxon>
        <taxon>Mycena</taxon>
    </lineage>
</organism>
<sequence>MAAPRATILGERTKLLTKRVDNQTIENDRSATKEERHRLFTFRVASPKNRSVMSHVCVWPTIGMESVLIASAASFRDTPWRNATTIQRNIEMYKAPVALDLREGLFQGQDFTKVCNAQGIGSLTYAGRVVAYHKKITYYSVNDEGEGHRVIRTVMPKKKTVKKAPMIMGPNVKSKGKPAIVAGEEVGGWWRERRLSPLLFFWGAKNRVHAVKIFSARN</sequence>